<organism evidence="1 2">
    <name type="scientific">Deinococcus rubellus</name>
    <dbReference type="NCBI Taxonomy" id="1889240"/>
    <lineage>
        <taxon>Bacteria</taxon>
        <taxon>Thermotogati</taxon>
        <taxon>Deinococcota</taxon>
        <taxon>Deinococci</taxon>
        <taxon>Deinococcales</taxon>
        <taxon>Deinococcaceae</taxon>
        <taxon>Deinococcus</taxon>
    </lineage>
</organism>
<evidence type="ECO:0000313" key="2">
    <source>
        <dbReference type="Proteomes" id="UP001060261"/>
    </source>
</evidence>
<dbReference type="PANTHER" id="PTHR12993">
    <property type="entry name" value="N-ACETYLGLUCOSAMINYL-PHOSPHATIDYLINOSITOL DE-N-ACETYLASE-RELATED"/>
    <property type="match status" value="1"/>
</dbReference>
<dbReference type="SUPFAM" id="SSF102588">
    <property type="entry name" value="LmbE-like"/>
    <property type="match status" value="1"/>
</dbReference>
<evidence type="ECO:0000313" key="1">
    <source>
        <dbReference type="EMBL" id="UWX63278.1"/>
    </source>
</evidence>
<dbReference type="RefSeq" id="WP_260559568.1">
    <property type="nucleotide sequence ID" value="NZ_BAABEC010000061.1"/>
</dbReference>
<dbReference type="Proteomes" id="UP001060261">
    <property type="component" value="Chromosome"/>
</dbReference>
<proteinExistence type="predicted"/>
<keyword evidence="2" id="KW-1185">Reference proteome</keyword>
<protein>
    <submittedName>
        <fullName evidence="1">PIG-L family deacetylase</fullName>
    </submittedName>
</protein>
<dbReference type="InterPro" id="IPR003737">
    <property type="entry name" value="GlcNAc_PI_deacetylase-related"/>
</dbReference>
<dbReference type="InterPro" id="IPR024078">
    <property type="entry name" value="LmbE-like_dom_sf"/>
</dbReference>
<dbReference type="Gene3D" id="3.40.50.10320">
    <property type="entry name" value="LmbE-like"/>
    <property type="match status" value="1"/>
</dbReference>
<dbReference type="Pfam" id="PF02585">
    <property type="entry name" value="PIG-L"/>
    <property type="match status" value="1"/>
</dbReference>
<name>A0ABY5YHJ7_9DEIO</name>
<dbReference type="PANTHER" id="PTHR12993:SF11">
    <property type="entry name" value="N-ACETYLGLUCOSAMINYL-PHOSPHATIDYLINOSITOL DE-N-ACETYLASE"/>
    <property type="match status" value="1"/>
</dbReference>
<gene>
    <name evidence="1" type="ORF">N0D28_11025</name>
</gene>
<dbReference type="EMBL" id="CP104213">
    <property type="protein sequence ID" value="UWX63278.1"/>
    <property type="molecule type" value="Genomic_DNA"/>
</dbReference>
<sequence length="276" mass="29787">MTPTQPTILAVFAHPDDEAFSVGGTLAHYAQKGVKVVLACATRGEAGKITDPSMTITDLGQHREDELRRATAALGIPDPVFLDYHDSGRYERTRYDDELALMNVNPFAAELKIRDLIDSTKPDILITFDPHGGYGHIDHLIIHRAAAAAFFSSGNLGDGGLMRMYFTALGVEAAKGLARMGQDLDPNIYGVSESTVAVKMDVSAQAERKKAALVAHGSQTGPNSRMGQMSQEERGEMEKRMLGSEGFSIGGTRTSLPTFPLRGLFDGLKGFEALDD</sequence>
<accession>A0ABY5YHJ7</accession>
<reference evidence="1" key="1">
    <citation type="submission" date="2022-09" db="EMBL/GenBank/DDBJ databases">
        <title>genome sequence of Deinococcus rubellus.</title>
        <authorList>
            <person name="Srinivasan S."/>
        </authorList>
    </citation>
    <scope>NUCLEOTIDE SEQUENCE</scope>
    <source>
        <strain evidence="1">Ant6</strain>
    </source>
</reference>